<dbReference type="InterPro" id="IPR024050">
    <property type="entry name" value="AICAR_Tfase_insert_dom_sf"/>
</dbReference>
<dbReference type="OMA" id="IKHNNPC"/>
<evidence type="ECO:0000313" key="1">
    <source>
        <dbReference type="Proteomes" id="UP000887565"/>
    </source>
</evidence>
<dbReference type="GO" id="GO:0003937">
    <property type="term" value="F:IMP cyclohydrolase activity"/>
    <property type="evidence" value="ECO:0007669"/>
    <property type="project" value="InterPro"/>
</dbReference>
<dbReference type="Gene3D" id="3.40.50.1380">
    <property type="entry name" value="Methylglyoxal synthase-like domain"/>
    <property type="match status" value="1"/>
</dbReference>
<dbReference type="FunFam" id="3.40.140.20:FF:000003">
    <property type="entry name" value="Bifunctional purine biosynthesis protein"/>
    <property type="match status" value="1"/>
</dbReference>
<organism evidence="1 2">
    <name type="scientific">Romanomermis culicivorax</name>
    <name type="common">Nematode worm</name>
    <dbReference type="NCBI Taxonomy" id="13658"/>
    <lineage>
        <taxon>Eukaryota</taxon>
        <taxon>Metazoa</taxon>
        <taxon>Ecdysozoa</taxon>
        <taxon>Nematoda</taxon>
        <taxon>Enoplea</taxon>
        <taxon>Dorylaimia</taxon>
        <taxon>Mermithida</taxon>
        <taxon>Mermithoidea</taxon>
        <taxon>Mermithidae</taxon>
        <taxon>Romanomermis</taxon>
    </lineage>
</organism>
<dbReference type="NCBIfam" id="NF005492">
    <property type="entry name" value="PRK07106.1"/>
    <property type="match status" value="1"/>
</dbReference>
<name>A0A915JK54_ROMCU</name>
<dbReference type="WBParaSite" id="nRc.2.0.1.t26452-RA">
    <property type="protein sequence ID" value="nRc.2.0.1.t26452-RA"/>
    <property type="gene ID" value="nRc.2.0.1.g26452"/>
</dbReference>
<dbReference type="InterPro" id="IPR036914">
    <property type="entry name" value="MGS-like_dom_sf"/>
</dbReference>
<dbReference type="GO" id="GO:0005829">
    <property type="term" value="C:cytosol"/>
    <property type="evidence" value="ECO:0007669"/>
    <property type="project" value="TreeGrafter"/>
</dbReference>
<dbReference type="Gene3D" id="1.10.287.440">
    <property type="match status" value="1"/>
</dbReference>
<dbReference type="Proteomes" id="UP000887565">
    <property type="component" value="Unplaced"/>
</dbReference>
<keyword evidence="1" id="KW-1185">Reference proteome</keyword>
<dbReference type="PANTHER" id="PTHR11692:SF0">
    <property type="entry name" value="BIFUNCTIONAL PURINE BIOSYNTHESIS PROTEIN ATIC"/>
    <property type="match status" value="1"/>
</dbReference>
<dbReference type="Gene3D" id="3.40.140.20">
    <property type="match status" value="2"/>
</dbReference>
<reference evidence="2" key="1">
    <citation type="submission" date="2022-11" db="UniProtKB">
        <authorList>
            <consortium name="WormBaseParasite"/>
        </authorList>
    </citation>
    <scope>IDENTIFICATION</scope>
</reference>
<accession>A0A915JK54</accession>
<protein>
    <submittedName>
        <fullName evidence="2">Uncharacterized protein</fullName>
    </submittedName>
</protein>
<dbReference type="InterPro" id="IPR002695">
    <property type="entry name" value="PurH-like"/>
</dbReference>
<dbReference type="GO" id="GO:0006189">
    <property type="term" value="P:'de novo' IMP biosynthetic process"/>
    <property type="evidence" value="ECO:0007669"/>
    <property type="project" value="TreeGrafter"/>
</dbReference>
<dbReference type="InterPro" id="IPR016193">
    <property type="entry name" value="Cytidine_deaminase-like"/>
</dbReference>
<dbReference type="SMART" id="SM00798">
    <property type="entry name" value="AICARFT_IMPCHas"/>
    <property type="match status" value="1"/>
</dbReference>
<evidence type="ECO:0000313" key="2">
    <source>
        <dbReference type="WBParaSite" id="nRc.2.0.1.t26452-RA"/>
    </source>
</evidence>
<dbReference type="SUPFAM" id="SSF53927">
    <property type="entry name" value="Cytidine deaminase-like"/>
    <property type="match status" value="1"/>
</dbReference>
<dbReference type="GO" id="GO:0004643">
    <property type="term" value="F:phosphoribosylaminoimidazolecarboxamide formyltransferase activity"/>
    <property type="evidence" value="ECO:0007669"/>
    <property type="project" value="InterPro"/>
</dbReference>
<dbReference type="InterPro" id="IPR024051">
    <property type="entry name" value="AICAR_Tfase_dup_dom_sf"/>
</dbReference>
<dbReference type="Pfam" id="PF01808">
    <property type="entry name" value="AICARFT_IMPCHas"/>
    <property type="match status" value="1"/>
</dbReference>
<dbReference type="PANTHER" id="PTHR11692">
    <property type="entry name" value="BIFUNCTIONAL PURINE BIOSYNTHESIS PROTEIN PURH"/>
    <property type="match status" value="1"/>
</dbReference>
<dbReference type="SUPFAM" id="SSF52335">
    <property type="entry name" value="Methylglyoxal synthase-like"/>
    <property type="match status" value="1"/>
</dbReference>
<dbReference type="AlphaFoldDB" id="A0A915JK54"/>
<dbReference type="PIRSF" id="PIRSF000414">
    <property type="entry name" value="AICARFT_IMPCHas"/>
    <property type="match status" value="1"/>
</dbReference>
<proteinExistence type="predicted"/>
<sequence>MKIILGGVTLLRAAAKNHHRVTVICDPQDYDLISAEIENSEDKNTSLETRKMLALKAFEHTAAYDDAIADYFRKMYASGHSQLTLRYGVNPHQHPAQIYARSGLKLPIEILNGSPGFINLLDAFNGWQLVKELKEALKLPAACSFKHVSPAGVAVGVPLTPEEAKLCMVDDLASRLTPLATAYARARGADRMSSFGDFISLSDKCDEITARLISREVSDGIIAPDFDEDALKMLKAKKGGSYCVIKIDANYIPDVKETRTVFGVQMEQTRNGAKIGEDLFKNVVSAPPDFQMSDETLRDLIVATTCVKYTQSNSISVAKNGQIIGNGAGQQSRIHCTRLACDKADIWWLRMHPKVQGLKFKKSLKRAEIANAIDQYMTADFDSPEIRQQFLENFDSDEKPSFLTKQDKTEWRSKMTDVVLSSDAFFPFPDNIERACQSGVKFIASPGGSNNDAAIIESCRKNRVALFHTGLRLFHH</sequence>